<keyword evidence="5" id="KW-1185">Reference proteome</keyword>
<evidence type="ECO:0000256" key="1">
    <source>
        <dbReference type="SAM" id="Coils"/>
    </source>
</evidence>
<dbReference type="InterPro" id="IPR047650">
    <property type="entry name" value="Transpos_IS110"/>
</dbReference>
<keyword evidence="1" id="KW-0175">Coiled coil</keyword>
<dbReference type="NCBIfam" id="NF033542">
    <property type="entry name" value="transpos_IS110"/>
    <property type="match status" value="1"/>
</dbReference>
<dbReference type="Pfam" id="PF02371">
    <property type="entry name" value="Transposase_20"/>
    <property type="match status" value="1"/>
</dbReference>
<reference evidence="4 5" key="1">
    <citation type="submission" date="2023-09" db="EMBL/GenBank/DDBJ databases">
        <title>Micromonospora halotolerans DSM 45598 genome sequence.</title>
        <authorList>
            <person name="Mo P."/>
        </authorList>
    </citation>
    <scope>NUCLEOTIDE SEQUENCE [LARGE SCALE GENOMIC DNA]</scope>
    <source>
        <strain evidence="4 5">DSM 45598</strain>
    </source>
</reference>
<evidence type="ECO:0000313" key="4">
    <source>
        <dbReference type="EMBL" id="WNM39107.1"/>
    </source>
</evidence>
<dbReference type="InterPro" id="IPR003346">
    <property type="entry name" value="Transposase_20"/>
</dbReference>
<feature type="domain" description="Transposase IS116/IS110/IS902 C-terminal" evidence="3">
    <location>
        <begin position="222"/>
        <end position="301"/>
    </location>
</feature>
<feature type="domain" description="Transposase IS110-like N-terminal" evidence="2">
    <location>
        <begin position="4"/>
        <end position="155"/>
    </location>
</feature>
<sequence length="340" mass="37873">MVVIGIDAHKRTHTAVIIDGNGRKLVTKTCETTSKDHLSLLRWAAGHGENRVWAIEDCRNMTRRLEHDLLAAGERIVRVPPKLMAHARDAARTYGKSDPIEALAVARAALREDGLPTAHLDGPDRDLRRLVDHREDLIAERTRAVNRLRWHLHELDPEWDPPARSLDRASNLDRILHRLTDSSGTVARLAAAITQRCRSLTEEINTIEAEIRNLAEKLVPALIAIPGCAALTAAKILGETAGVTRFRSAATYARHNGTAPLPVWSSNRTRHRLSRTGNRQLNAALHRIATTQARCHQPAKDLIARRKNSGDGGLEALRVLKRRLSDVVYQALRTDYVLEA</sequence>
<proteinExistence type="predicted"/>
<evidence type="ECO:0000313" key="5">
    <source>
        <dbReference type="Proteomes" id="UP001303001"/>
    </source>
</evidence>
<dbReference type="Pfam" id="PF01548">
    <property type="entry name" value="DEDD_Tnp_IS110"/>
    <property type="match status" value="1"/>
</dbReference>
<protein>
    <submittedName>
        <fullName evidence="4">IS110 family transposase</fullName>
    </submittedName>
</protein>
<dbReference type="PANTHER" id="PTHR33055:SF16">
    <property type="entry name" value="TRANSPOSASE FOR INSERTION SEQUENCE ELEMENT IS1547"/>
    <property type="match status" value="1"/>
</dbReference>
<accession>A0ABY9ZV41</accession>
<gene>
    <name evidence="4" type="ORF">RMN56_28945</name>
</gene>
<dbReference type="EMBL" id="CP134876">
    <property type="protein sequence ID" value="WNM39107.1"/>
    <property type="molecule type" value="Genomic_DNA"/>
</dbReference>
<evidence type="ECO:0000259" key="2">
    <source>
        <dbReference type="Pfam" id="PF01548"/>
    </source>
</evidence>
<dbReference type="PANTHER" id="PTHR33055">
    <property type="entry name" value="TRANSPOSASE FOR INSERTION SEQUENCE ELEMENT IS1111A"/>
    <property type="match status" value="1"/>
</dbReference>
<dbReference type="RefSeq" id="WP_313720995.1">
    <property type="nucleotide sequence ID" value="NZ_CP134876.1"/>
</dbReference>
<feature type="coiled-coil region" evidence="1">
    <location>
        <begin position="190"/>
        <end position="217"/>
    </location>
</feature>
<dbReference type="InterPro" id="IPR002525">
    <property type="entry name" value="Transp_IS110-like_N"/>
</dbReference>
<evidence type="ECO:0000259" key="3">
    <source>
        <dbReference type="Pfam" id="PF02371"/>
    </source>
</evidence>
<name>A0ABY9ZV41_9ACTN</name>
<organism evidence="4 5">
    <name type="scientific">Micromonospora halotolerans</name>
    <dbReference type="NCBI Taxonomy" id="709879"/>
    <lineage>
        <taxon>Bacteria</taxon>
        <taxon>Bacillati</taxon>
        <taxon>Actinomycetota</taxon>
        <taxon>Actinomycetes</taxon>
        <taxon>Micromonosporales</taxon>
        <taxon>Micromonosporaceae</taxon>
        <taxon>Micromonospora</taxon>
    </lineage>
</organism>
<dbReference type="Proteomes" id="UP001303001">
    <property type="component" value="Chromosome"/>
</dbReference>